<reference evidence="2" key="1">
    <citation type="submission" date="2013-05" db="EMBL/GenBank/DDBJ databases">
        <authorList>
            <person name="Yim A.K.Y."/>
            <person name="Chan T.F."/>
            <person name="Ji K.M."/>
            <person name="Liu X.Y."/>
            <person name="Zhou J.W."/>
            <person name="Li R.Q."/>
            <person name="Yang K.Y."/>
            <person name="Li J."/>
            <person name="Li M."/>
            <person name="Law P.T.W."/>
            <person name="Wu Y.L."/>
            <person name="Cai Z.L."/>
            <person name="Qin H."/>
            <person name="Bao Y."/>
            <person name="Leung R.K.K."/>
            <person name="Ng P.K.S."/>
            <person name="Zou J."/>
            <person name="Zhong X.J."/>
            <person name="Ran P.X."/>
            <person name="Zhong N.S."/>
            <person name="Liu Z.G."/>
            <person name="Tsui S.K.W."/>
        </authorList>
    </citation>
    <scope>NUCLEOTIDE SEQUENCE</scope>
    <source>
        <strain evidence="2">Derf</strain>
        <tissue evidence="2">Whole organism</tissue>
    </source>
</reference>
<keyword evidence="1" id="KW-0472">Membrane</keyword>
<keyword evidence="1" id="KW-1133">Transmembrane helix</keyword>
<gene>
    <name evidence="2" type="ORF">DERF_010647</name>
</gene>
<organism evidence="2 3">
    <name type="scientific">Dermatophagoides farinae</name>
    <name type="common">American house dust mite</name>
    <dbReference type="NCBI Taxonomy" id="6954"/>
    <lineage>
        <taxon>Eukaryota</taxon>
        <taxon>Metazoa</taxon>
        <taxon>Ecdysozoa</taxon>
        <taxon>Arthropoda</taxon>
        <taxon>Chelicerata</taxon>
        <taxon>Arachnida</taxon>
        <taxon>Acari</taxon>
        <taxon>Acariformes</taxon>
        <taxon>Sarcoptiformes</taxon>
        <taxon>Astigmata</taxon>
        <taxon>Psoroptidia</taxon>
        <taxon>Analgoidea</taxon>
        <taxon>Pyroglyphidae</taxon>
        <taxon>Dermatophagoidinae</taxon>
        <taxon>Dermatophagoides</taxon>
    </lineage>
</organism>
<sequence length="153" mass="17434">MAMNNQQQHSTKITMTITSTMTIIWLLSTIILSIKLQSIDAAAIIGQQQQQQSSASSEKFQSDQSDIIDQMARLTSPSNTSPFATSLRSNMDSMVNNELDVDGTNHIILNRLFNMLERKKLPPNWMIHQALLSGQHKRQIRYQQCYFNPISCF</sequence>
<dbReference type="AlphaFoldDB" id="A0A922HRC1"/>
<reference evidence="2" key="2">
    <citation type="journal article" date="2022" name="Res Sq">
        <title>Comparative Genomics Reveals Insights into the Divergent Evolution of Astigmatic Mites and Household Pest Adaptations.</title>
        <authorList>
            <person name="Xiong Q."/>
            <person name="Wan A.T.-Y."/>
            <person name="Liu X.-Y."/>
            <person name="Fung C.S.-H."/>
            <person name="Xiao X."/>
            <person name="Malainual N."/>
            <person name="Hou J."/>
            <person name="Wang L."/>
            <person name="Wang M."/>
            <person name="Yang K."/>
            <person name="Cui Y."/>
            <person name="Leung E."/>
            <person name="Nong W."/>
            <person name="Shin S.-K."/>
            <person name="Au S."/>
            <person name="Jeong K.Y."/>
            <person name="Chew F.T."/>
            <person name="Hui J."/>
            <person name="Leung T.F."/>
            <person name="Tungtrongchitr A."/>
            <person name="Zhong N."/>
            <person name="Liu Z."/>
            <person name="Tsui S."/>
        </authorList>
    </citation>
    <scope>NUCLEOTIDE SEQUENCE</scope>
    <source>
        <strain evidence="2">Derf</strain>
        <tissue evidence="2">Whole organism</tissue>
    </source>
</reference>
<accession>A0A922HRC1</accession>
<keyword evidence="3" id="KW-1185">Reference proteome</keyword>
<evidence type="ECO:0000313" key="3">
    <source>
        <dbReference type="Proteomes" id="UP000790347"/>
    </source>
</evidence>
<feature type="transmembrane region" description="Helical" evidence="1">
    <location>
        <begin position="12"/>
        <end position="34"/>
    </location>
</feature>
<keyword evidence="1" id="KW-0812">Transmembrane</keyword>
<name>A0A922HRC1_DERFA</name>
<comment type="caution">
    <text evidence="2">The sequence shown here is derived from an EMBL/GenBank/DDBJ whole genome shotgun (WGS) entry which is preliminary data.</text>
</comment>
<dbReference type="Proteomes" id="UP000790347">
    <property type="component" value="Unassembled WGS sequence"/>
</dbReference>
<dbReference type="EMBL" id="ASGP02000005">
    <property type="protein sequence ID" value="KAH9505876.1"/>
    <property type="molecule type" value="Genomic_DNA"/>
</dbReference>
<evidence type="ECO:0000256" key="1">
    <source>
        <dbReference type="SAM" id="Phobius"/>
    </source>
</evidence>
<protein>
    <submittedName>
        <fullName evidence="2">Uncharacterized protein</fullName>
    </submittedName>
</protein>
<evidence type="ECO:0000313" key="2">
    <source>
        <dbReference type="EMBL" id="KAH9505876.1"/>
    </source>
</evidence>
<proteinExistence type="predicted"/>